<proteinExistence type="predicted"/>
<evidence type="ECO:0000313" key="1">
    <source>
        <dbReference type="EMBL" id="AWM14171.1"/>
    </source>
</evidence>
<organism evidence="1 2">
    <name type="scientific">Flavobacterium sediminis</name>
    <dbReference type="NCBI Taxonomy" id="2201181"/>
    <lineage>
        <taxon>Bacteria</taxon>
        <taxon>Pseudomonadati</taxon>
        <taxon>Bacteroidota</taxon>
        <taxon>Flavobacteriia</taxon>
        <taxon>Flavobacteriales</taxon>
        <taxon>Flavobacteriaceae</taxon>
        <taxon>Flavobacterium</taxon>
    </lineage>
</organism>
<evidence type="ECO:0000313" key="2">
    <source>
        <dbReference type="Proteomes" id="UP000245429"/>
    </source>
</evidence>
<accession>A0A2U8QVW2</accession>
<dbReference type="Proteomes" id="UP000245429">
    <property type="component" value="Chromosome"/>
</dbReference>
<keyword evidence="2" id="KW-1185">Reference proteome</keyword>
<gene>
    <name evidence="1" type="ORF">DI487_10140</name>
</gene>
<name>A0A2U8QVW2_9FLAO</name>
<reference evidence="1 2" key="1">
    <citation type="submission" date="2018-05" db="EMBL/GenBank/DDBJ databases">
        <title>Flavobacterium sp. MEBiC07310.</title>
        <authorList>
            <person name="Baek K."/>
        </authorList>
    </citation>
    <scope>NUCLEOTIDE SEQUENCE [LARGE SCALE GENOMIC DNA]</scope>
    <source>
        <strain evidence="1 2">MEBiC07310</strain>
    </source>
</reference>
<dbReference type="EMBL" id="CP029463">
    <property type="protein sequence ID" value="AWM14171.1"/>
    <property type="molecule type" value="Genomic_DNA"/>
</dbReference>
<dbReference type="AlphaFoldDB" id="A0A2U8QVW2"/>
<protein>
    <submittedName>
        <fullName evidence="1">Uncharacterized protein</fullName>
    </submittedName>
</protein>
<dbReference type="KEGG" id="fse:DI487_10140"/>
<sequence>MNNSCLLANDRALKFRALSFKLLLFVANKISKYNFLRLNADSQTKIGEDTLVCSNKEKRNIPILKILIQKYYYEAD</sequence>